<protein>
    <recommendedName>
        <fullName evidence="3">DUF4844 domain-containing protein</fullName>
    </recommendedName>
</protein>
<evidence type="ECO:0000313" key="2">
    <source>
        <dbReference type="Proteomes" id="UP000199580"/>
    </source>
</evidence>
<dbReference type="Pfam" id="PF16133">
    <property type="entry name" value="DUF4844"/>
    <property type="match status" value="1"/>
</dbReference>
<accession>A0A1G9DD72</accession>
<dbReference type="InterPro" id="IPR032301">
    <property type="entry name" value="DUF4844"/>
</dbReference>
<dbReference type="AlphaFoldDB" id="A0A1G9DD72"/>
<evidence type="ECO:0000313" key="1">
    <source>
        <dbReference type="EMBL" id="SDK61826.1"/>
    </source>
</evidence>
<organism evidence="1 2">
    <name type="scientific">Flavobacterium noncentrifugens</name>
    <dbReference type="NCBI Taxonomy" id="1128970"/>
    <lineage>
        <taxon>Bacteria</taxon>
        <taxon>Pseudomonadati</taxon>
        <taxon>Bacteroidota</taxon>
        <taxon>Flavobacteriia</taxon>
        <taxon>Flavobacteriales</taxon>
        <taxon>Flavobacteriaceae</taxon>
        <taxon>Flavobacterium</taxon>
    </lineage>
</organism>
<dbReference type="Gene3D" id="1.20.1480.40">
    <property type="entry name" value="Uncharacterised protein PF16133, DUF4844"/>
    <property type="match status" value="1"/>
</dbReference>
<name>A0A1G9DD72_9FLAO</name>
<gene>
    <name evidence="1" type="ORF">SAMN04487935_3788</name>
</gene>
<sequence>MSHRILELEKLKSIENFSSEKWKIRGLNPSEKNLCGLLEKSFNNLLTDLISASNSKNTDKEFENIYEDHFKKIKSNKLDTEEKEFVIDYFDKIAKILEVDSLTRKLNFWTYGTETYDHENAEKIASEKVLAEERERHEILSIDCQKCNTKLETFILERNDDIPSFEFDIIKCIKCSELNLLDKGAGIKKYRFLNYELIEELPKEEFDLVKALNRLYQLKTKAAGNRL</sequence>
<reference evidence="1 2" key="1">
    <citation type="submission" date="2016-10" db="EMBL/GenBank/DDBJ databases">
        <authorList>
            <person name="de Groot N.N."/>
        </authorList>
    </citation>
    <scope>NUCLEOTIDE SEQUENCE [LARGE SCALE GENOMIC DNA]</scope>
    <source>
        <strain evidence="1 2">CGMCC 1.10076</strain>
    </source>
</reference>
<evidence type="ECO:0008006" key="3">
    <source>
        <dbReference type="Google" id="ProtNLM"/>
    </source>
</evidence>
<dbReference type="EMBL" id="FNEZ01000010">
    <property type="protein sequence ID" value="SDK61826.1"/>
    <property type="molecule type" value="Genomic_DNA"/>
</dbReference>
<dbReference type="STRING" id="1128970.SAMN04487935_3788"/>
<proteinExistence type="predicted"/>
<dbReference type="Proteomes" id="UP000199580">
    <property type="component" value="Unassembled WGS sequence"/>
</dbReference>
<dbReference type="RefSeq" id="WP_139171815.1">
    <property type="nucleotide sequence ID" value="NZ_BKAI01000022.1"/>
</dbReference>
<dbReference type="OrthoDB" id="893129at2"/>
<keyword evidence="2" id="KW-1185">Reference proteome</keyword>
<dbReference type="InterPro" id="IPR038360">
    <property type="entry name" value="DUF4844_sf"/>
</dbReference>